<dbReference type="AlphaFoldDB" id="A0A4S2KM20"/>
<evidence type="ECO:0000313" key="1">
    <source>
        <dbReference type="EMBL" id="TGZ49049.1"/>
    </source>
</evidence>
<sequence length="120" mass="13859">MASIPAGRVHVKMMKPTKIYALFEINVSGGEIWWQESALFEHANNVRRAILIGLVWYKARTLSSNEQACILRFDYSLLERNATDVRIDFGFTTCILRRHTYHYPREYFGQKGGNSLSVCL</sequence>
<name>A0A4S2KM20_9HYME</name>
<gene>
    <name evidence="1" type="ORF">DBV15_05978</name>
</gene>
<dbReference type="Proteomes" id="UP000310200">
    <property type="component" value="Unassembled WGS sequence"/>
</dbReference>
<evidence type="ECO:0000313" key="2">
    <source>
        <dbReference type="Proteomes" id="UP000310200"/>
    </source>
</evidence>
<reference evidence="1 2" key="1">
    <citation type="journal article" date="2019" name="Philos. Trans. R. Soc. Lond., B, Biol. Sci.">
        <title>Ant behaviour and brain gene expression of defending hosts depend on the ecological success of the intruding social parasite.</title>
        <authorList>
            <person name="Kaur R."/>
            <person name="Stoldt M."/>
            <person name="Jongepier E."/>
            <person name="Feldmeyer B."/>
            <person name="Menzel F."/>
            <person name="Bornberg-Bauer E."/>
            <person name="Foitzik S."/>
        </authorList>
    </citation>
    <scope>NUCLEOTIDE SEQUENCE [LARGE SCALE GENOMIC DNA]</scope>
    <source>
        <tissue evidence="1">Whole body</tissue>
    </source>
</reference>
<comment type="caution">
    <text evidence="1">The sequence shown here is derived from an EMBL/GenBank/DDBJ whole genome shotgun (WGS) entry which is preliminary data.</text>
</comment>
<proteinExistence type="predicted"/>
<dbReference type="EMBL" id="QBLH01002242">
    <property type="protein sequence ID" value="TGZ49049.1"/>
    <property type="molecule type" value="Genomic_DNA"/>
</dbReference>
<organism evidence="1 2">
    <name type="scientific">Temnothorax longispinosus</name>
    <dbReference type="NCBI Taxonomy" id="300112"/>
    <lineage>
        <taxon>Eukaryota</taxon>
        <taxon>Metazoa</taxon>
        <taxon>Ecdysozoa</taxon>
        <taxon>Arthropoda</taxon>
        <taxon>Hexapoda</taxon>
        <taxon>Insecta</taxon>
        <taxon>Pterygota</taxon>
        <taxon>Neoptera</taxon>
        <taxon>Endopterygota</taxon>
        <taxon>Hymenoptera</taxon>
        <taxon>Apocrita</taxon>
        <taxon>Aculeata</taxon>
        <taxon>Formicoidea</taxon>
        <taxon>Formicidae</taxon>
        <taxon>Myrmicinae</taxon>
        <taxon>Temnothorax</taxon>
    </lineage>
</organism>
<protein>
    <submittedName>
        <fullName evidence="1">Uncharacterized protein</fullName>
    </submittedName>
</protein>
<keyword evidence="2" id="KW-1185">Reference proteome</keyword>
<accession>A0A4S2KM20</accession>